<gene>
    <name evidence="2" type="ORF">MELLADRAFT_104775</name>
</gene>
<feature type="compositionally biased region" description="Basic and acidic residues" evidence="1">
    <location>
        <begin position="148"/>
        <end position="167"/>
    </location>
</feature>
<dbReference type="EMBL" id="GL883100">
    <property type="protein sequence ID" value="EGG08416.1"/>
    <property type="molecule type" value="Genomic_DNA"/>
</dbReference>
<feature type="compositionally biased region" description="Basic residues" evidence="1">
    <location>
        <begin position="261"/>
        <end position="270"/>
    </location>
</feature>
<dbReference type="KEGG" id="mlr:MELLADRAFT_104775"/>
<feature type="compositionally biased region" description="Polar residues" evidence="1">
    <location>
        <begin position="39"/>
        <end position="49"/>
    </location>
</feature>
<dbReference type="VEuPathDB" id="FungiDB:MELLADRAFT_104775"/>
<organism evidence="3">
    <name type="scientific">Melampsora larici-populina (strain 98AG31 / pathotype 3-4-7)</name>
    <name type="common">Poplar leaf rust fungus</name>
    <dbReference type="NCBI Taxonomy" id="747676"/>
    <lineage>
        <taxon>Eukaryota</taxon>
        <taxon>Fungi</taxon>
        <taxon>Dikarya</taxon>
        <taxon>Basidiomycota</taxon>
        <taxon>Pucciniomycotina</taxon>
        <taxon>Pucciniomycetes</taxon>
        <taxon>Pucciniales</taxon>
        <taxon>Melampsoraceae</taxon>
        <taxon>Melampsora</taxon>
    </lineage>
</organism>
<dbReference type="AlphaFoldDB" id="F4RFV4"/>
<dbReference type="RefSeq" id="XP_007408002.1">
    <property type="nucleotide sequence ID" value="XM_007407940.1"/>
</dbReference>
<feature type="compositionally biased region" description="Basic residues" evidence="1">
    <location>
        <begin position="116"/>
        <end position="131"/>
    </location>
</feature>
<dbReference type="GeneID" id="18922390"/>
<feature type="compositionally biased region" description="Acidic residues" evidence="1">
    <location>
        <begin position="171"/>
        <end position="183"/>
    </location>
</feature>
<dbReference type="Proteomes" id="UP000001072">
    <property type="component" value="Unassembled WGS sequence"/>
</dbReference>
<keyword evidence="3" id="KW-1185">Reference proteome</keyword>
<accession>F4RFV4</accession>
<evidence type="ECO:0000313" key="2">
    <source>
        <dbReference type="EMBL" id="EGG08416.1"/>
    </source>
</evidence>
<protein>
    <submittedName>
        <fullName evidence="2">Uncharacterized protein</fullName>
    </submittedName>
</protein>
<sequence length="333" mass="36257">MIQAIREADEKKKAQEARLTEQAEKRRARVESRLPNPNEGVTGTQTSGSGPAPRVVDVERDVKLGGGDDRKEGGDQIAIDDHNQGGGTEGNPDSGILGSKSEQELEDSSMEDVKPNLKKAKPPKKSKKKALKGKEKKLSSSESSEEEVERRGEKGRTYGNLIEKDEIGIGEGEEEEGEGEEEERGSQTRNGNDLAHLREATHPLHQVPPHTGNLIVTRRGEMRKAQGFHLQWIQTPTQTPPAKTTVRRPNARHQEGAKGGGKQRKKRGGNRGHFQNYSKPYQQTSQSNGNFQRREGGSGKDWVALGQQHASSVASGSGKGGKKNGKGDGTTDR</sequence>
<dbReference type="InParanoid" id="F4RFV4"/>
<proteinExistence type="predicted"/>
<evidence type="ECO:0000256" key="1">
    <source>
        <dbReference type="SAM" id="MobiDB-lite"/>
    </source>
</evidence>
<name>F4RFV4_MELLP</name>
<evidence type="ECO:0000313" key="3">
    <source>
        <dbReference type="Proteomes" id="UP000001072"/>
    </source>
</evidence>
<reference evidence="3" key="1">
    <citation type="journal article" date="2011" name="Proc. Natl. Acad. Sci. U.S.A.">
        <title>Obligate biotrophy features unraveled by the genomic analysis of rust fungi.</title>
        <authorList>
            <person name="Duplessis S."/>
            <person name="Cuomo C.A."/>
            <person name="Lin Y.-C."/>
            <person name="Aerts A."/>
            <person name="Tisserant E."/>
            <person name="Veneault-Fourrey C."/>
            <person name="Joly D.L."/>
            <person name="Hacquard S."/>
            <person name="Amselem J."/>
            <person name="Cantarel B.L."/>
            <person name="Chiu R."/>
            <person name="Coutinho P.M."/>
            <person name="Feau N."/>
            <person name="Field M."/>
            <person name="Frey P."/>
            <person name="Gelhaye E."/>
            <person name="Goldberg J."/>
            <person name="Grabherr M.G."/>
            <person name="Kodira C.D."/>
            <person name="Kohler A."/>
            <person name="Kuees U."/>
            <person name="Lindquist E.A."/>
            <person name="Lucas S.M."/>
            <person name="Mago R."/>
            <person name="Mauceli E."/>
            <person name="Morin E."/>
            <person name="Murat C."/>
            <person name="Pangilinan J.L."/>
            <person name="Park R."/>
            <person name="Pearson M."/>
            <person name="Quesneville H."/>
            <person name="Rouhier N."/>
            <person name="Sakthikumar S."/>
            <person name="Salamov A.A."/>
            <person name="Schmutz J."/>
            <person name="Selles B."/>
            <person name="Shapiro H."/>
            <person name="Tanguay P."/>
            <person name="Tuskan G.A."/>
            <person name="Henrissat B."/>
            <person name="Van de Peer Y."/>
            <person name="Rouze P."/>
            <person name="Ellis J.G."/>
            <person name="Dodds P.N."/>
            <person name="Schein J.E."/>
            <person name="Zhong S."/>
            <person name="Hamelin R.C."/>
            <person name="Grigoriev I.V."/>
            <person name="Szabo L.J."/>
            <person name="Martin F."/>
        </authorList>
    </citation>
    <scope>NUCLEOTIDE SEQUENCE [LARGE SCALE GENOMIC DNA]</scope>
    <source>
        <strain evidence="3">98AG31 / pathotype 3-4-7</strain>
    </source>
</reference>
<feature type="compositionally biased region" description="Basic and acidic residues" evidence="1">
    <location>
        <begin position="56"/>
        <end position="83"/>
    </location>
</feature>
<dbReference type="HOGENOM" id="CLU_834400_0_0_1"/>
<feature type="region of interest" description="Disordered" evidence="1">
    <location>
        <begin position="1"/>
        <end position="333"/>
    </location>
</feature>
<feature type="compositionally biased region" description="Basic and acidic residues" evidence="1">
    <location>
        <begin position="1"/>
        <end position="32"/>
    </location>
</feature>
<feature type="compositionally biased region" description="Polar residues" evidence="1">
    <location>
        <begin position="273"/>
        <end position="291"/>
    </location>
</feature>